<sequence>MEVSDLSDLLRDASCRNSVMLCQKARKATGKIALRTMRDGYGYLRWFLRQSRTKQTRQAAAEAYGIPPKRVHWGHQNQRRRRQADSTSRADAFSDGRSNRVRWRVGVMQSQTRKNPRQASVVPVCPVPTGAEDMWVITRPMNVRFGEQDEMGKESQEVDGWVEA</sequence>
<evidence type="ECO:0000313" key="3">
    <source>
        <dbReference type="Proteomes" id="UP000825072"/>
    </source>
</evidence>
<name>A0AAD1KN58_9ACTN</name>
<feature type="compositionally biased region" description="Basic residues" evidence="1">
    <location>
        <begin position="69"/>
        <end position="82"/>
    </location>
</feature>
<dbReference type="EMBL" id="AP024747">
    <property type="protein sequence ID" value="BCY24664.1"/>
    <property type="molecule type" value="Genomic_DNA"/>
</dbReference>
<organism evidence="2 3">
    <name type="scientific">Cutibacterium modestum</name>
    <dbReference type="NCBI Taxonomy" id="2559073"/>
    <lineage>
        <taxon>Bacteria</taxon>
        <taxon>Bacillati</taxon>
        <taxon>Actinomycetota</taxon>
        <taxon>Actinomycetes</taxon>
        <taxon>Propionibacteriales</taxon>
        <taxon>Propionibacteriaceae</taxon>
        <taxon>Cutibacterium</taxon>
    </lineage>
</organism>
<feature type="region of interest" description="Disordered" evidence="1">
    <location>
        <begin position="68"/>
        <end position="95"/>
    </location>
</feature>
<proteinExistence type="predicted"/>
<reference evidence="2" key="1">
    <citation type="submission" date="2021-06" db="EMBL/GenBank/DDBJ databases">
        <title>Genome sequence of Cutibacterium modestum strain KB17-24694.</title>
        <authorList>
            <person name="Dekio I."/>
            <person name="Asahina A."/>
            <person name="Nishida M."/>
        </authorList>
    </citation>
    <scope>NUCLEOTIDE SEQUENCE</scope>
    <source>
        <strain evidence="2">KB17-24694</strain>
    </source>
</reference>
<dbReference type="AlphaFoldDB" id="A0AAD1KN58"/>
<dbReference type="Proteomes" id="UP000825072">
    <property type="component" value="Chromosome 1"/>
</dbReference>
<gene>
    <name evidence="2" type="ORF">KB1_06540</name>
</gene>
<evidence type="ECO:0000313" key="2">
    <source>
        <dbReference type="EMBL" id="BCY24664.1"/>
    </source>
</evidence>
<accession>A0AAD1KN58</accession>
<evidence type="ECO:0000256" key="1">
    <source>
        <dbReference type="SAM" id="MobiDB-lite"/>
    </source>
</evidence>
<protein>
    <submittedName>
        <fullName evidence="2">Uncharacterized protein</fullName>
    </submittedName>
</protein>